<evidence type="ECO:0000256" key="1">
    <source>
        <dbReference type="ARBA" id="ARBA00004123"/>
    </source>
</evidence>
<dbReference type="CTD" id="24596748"/>
<reference evidence="6" key="4">
    <citation type="journal article" date="2022" name="PLoS Pathog.">
        <title>Chromosome-level genome of Schistosoma haematobium underpins genome-wide explorations of molecular variation.</title>
        <authorList>
            <person name="Stroehlein A.J."/>
            <person name="Korhonen P.K."/>
            <person name="Lee V.V."/>
            <person name="Ralph S.A."/>
            <person name="Mentink-Kane M."/>
            <person name="You H."/>
            <person name="McManus D.P."/>
            <person name="Tchuente L.T."/>
            <person name="Stothard J.R."/>
            <person name="Kaur P."/>
            <person name="Dudchenko O."/>
            <person name="Aiden E.L."/>
            <person name="Yang B."/>
            <person name="Yang H."/>
            <person name="Emery A.M."/>
            <person name="Webster B.L."/>
            <person name="Brindley P.J."/>
            <person name="Rollinson D."/>
            <person name="Chang B.C.H."/>
            <person name="Gasser R.B."/>
            <person name="Young N.D."/>
        </authorList>
    </citation>
    <scope>NUCLEOTIDE SEQUENCE</scope>
</reference>
<evidence type="ECO:0000313" key="6">
    <source>
        <dbReference type="EMBL" id="KAH9585058.1"/>
    </source>
</evidence>
<dbReference type="EMBL" id="AMPZ03000004">
    <property type="protein sequence ID" value="KAH9585058.1"/>
    <property type="molecule type" value="Genomic_DNA"/>
</dbReference>
<accession>A0A095B1S6</accession>
<name>A0A095B1S6_SCHHA</name>
<dbReference type="GO" id="GO:0006338">
    <property type="term" value="P:chromatin remodeling"/>
    <property type="evidence" value="ECO:0007669"/>
    <property type="project" value="InterPro"/>
</dbReference>
<dbReference type="EMBL" id="KL251709">
    <property type="protein sequence ID" value="KGB41081.1"/>
    <property type="molecule type" value="Genomic_DNA"/>
</dbReference>
<dbReference type="KEGG" id="shx:MS3_00006438"/>
<dbReference type="InterPro" id="IPR029525">
    <property type="entry name" value="INO80C/Ies6"/>
</dbReference>
<reference evidence="7" key="1">
    <citation type="journal article" date="2012" name="Nat. Genet.">
        <title>Whole-genome sequence of Schistosoma haematobium.</title>
        <authorList>
            <person name="Young N.D."/>
            <person name="Jex A.R."/>
            <person name="Li B."/>
            <person name="Liu S."/>
            <person name="Yang L."/>
            <person name="Xiong Z."/>
            <person name="Li Y."/>
            <person name="Cantacessi C."/>
            <person name="Hall R.S."/>
            <person name="Xu X."/>
            <person name="Chen F."/>
            <person name="Wu X."/>
            <person name="Zerlotini A."/>
            <person name="Oliveira G."/>
            <person name="Hofmann A."/>
            <person name="Zhang G."/>
            <person name="Fang X."/>
            <person name="Kang Y."/>
            <person name="Campbell B.E."/>
            <person name="Loukas A."/>
            <person name="Ranganathan S."/>
            <person name="Rollinson D."/>
            <person name="Rinaldi G."/>
            <person name="Brindley P.J."/>
            <person name="Yang H."/>
            <person name="Wang J."/>
            <person name="Wang J."/>
            <person name="Gasser R.B."/>
        </authorList>
    </citation>
    <scope>NUCLEOTIDE SEQUENCE [LARGE SCALE GENOMIC DNA]</scope>
</reference>
<dbReference type="Pfam" id="PF08265">
    <property type="entry name" value="YL1_C"/>
    <property type="match status" value="1"/>
</dbReference>
<evidence type="ECO:0000256" key="2">
    <source>
        <dbReference type="ARBA" id="ARBA00023015"/>
    </source>
</evidence>
<feature type="domain" description="Vps72/YL1 C-terminal" evidence="5">
    <location>
        <begin position="55"/>
        <end position="84"/>
    </location>
</feature>
<proteinExistence type="predicted"/>
<evidence type="ECO:0000259" key="5">
    <source>
        <dbReference type="SMART" id="SM00993"/>
    </source>
</evidence>
<dbReference type="Proteomes" id="UP000471633">
    <property type="component" value="Unassembled WGS sequence"/>
</dbReference>
<keyword evidence="2" id="KW-0805">Transcription regulation</keyword>
<dbReference type="InterPro" id="IPR013272">
    <property type="entry name" value="Vps72/YL1_C"/>
</dbReference>
<organism evidence="7">
    <name type="scientific">Schistosoma haematobium</name>
    <name type="common">Blood fluke</name>
    <dbReference type="NCBI Taxonomy" id="6185"/>
    <lineage>
        <taxon>Eukaryota</taxon>
        <taxon>Metazoa</taxon>
        <taxon>Spiralia</taxon>
        <taxon>Lophotrochozoa</taxon>
        <taxon>Platyhelminthes</taxon>
        <taxon>Trematoda</taxon>
        <taxon>Digenea</taxon>
        <taxon>Strigeidida</taxon>
        <taxon>Schistosomatoidea</taxon>
        <taxon>Schistosomatidae</taxon>
        <taxon>Schistosoma</taxon>
    </lineage>
</organism>
<dbReference type="STRING" id="6185.A0A095B1S6"/>
<dbReference type="PANTHER" id="PTHR31200:SF1">
    <property type="entry name" value="INO80 COMPLEX SUBUNIT C"/>
    <property type="match status" value="1"/>
</dbReference>
<dbReference type="GO" id="GO:0031011">
    <property type="term" value="C:Ino80 complex"/>
    <property type="evidence" value="ECO:0007669"/>
    <property type="project" value="InterPro"/>
</dbReference>
<evidence type="ECO:0000313" key="8">
    <source>
        <dbReference type="Proteomes" id="UP000471633"/>
    </source>
</evidence>
<keyword evidence="4" id="KW-0539">Nucleus</keyword>
<sequence length="104" mass="11720">MAVPEQYSSRQFERKKINFKGIKQVLNAESQVSYSPDAVLYNHLNAPPCICPPMKVSDLSGIPTAYTDPLTKLNYATCSEFKRIRYLPQHIVNGYLALRGVSNI</sequence>
<evidence type="ECO:0000313" key="7">
    <source>
        <dbReference type="EMBL" id="KGB41081.1"/>
    </source>
</evidence>
<dbReference type="PANTHER" id="PTHR31200">
    <property type="entry name" value="INO80 COMPLEX SUBUNIT C"/>
    <property type="match status" value="1"/>
</dbReference>
<keyword evidence="3" id="KW-0804">Transcription</keyword>
<evidence type="ECO:0000256" key="3">
    <source>
        <dbReference type="ARBA" id="ARBA00023163"/>
    </source>
</evidence>
<gene>
    <name evidence="6" type="primary">INO80C_1</name>
    <name evidence="6" type="ORF">MS3_00006438</name>
    <name evidence="7" type="ORF">MS3_09577</name>
</gene>
<dbReference type="SMART" id="SM00993">
    <property type="entry name" value="YL1_C"/>
    <property type="match status" value="1"/>
</dbReference>
<keyword evidence="8" id="KW-1185">Reference proteome</keyword>
<evidence type="ECO:0000256" key="4">
    <source>
        <dbReference type="ARBA" id="ARBA00023242"/>
    </source>
</evidence>
<dbReference type="GeneID" id="24596748"/>
<dbReference type="RefSeq" id="XP_051067770.1">
    <property type="nucleotide sequence ID" value="XM_051214584.1"/>
</dbReference>
<comment type="subcellular location">
    <subcellularLocation>
        <location evidence="1">Nucleus</location>
    </subcellularLocation>
</comment>
<dbReference type="AlphaFoldDB" id="A0A095B1S6"/>
<dbReference type="OrthoDB" id="49520at2759"/>
<protein>
    <submittedName>
        <fullName evidence="7">INO80 complex subunit C</fullName>
    </submittedName>
</protein>
<reference evidence="6" key="2">
    <citation type="journal article" date="2019" name="Gigascience">
        <title>High-quality Schistosoma haematobium genome achieved by single-molecule and long-range sequencing.</title>
        <authorList>
            <person name="Stroehlein A.J."/>
            <person name="Korhonen P.K."/>
            <person name="Chong T.M."/>
            <person name="Lim Y.L."/>
            <person name="Chan K.G."/>
            <person name="Webster B."/>
            <person name="Rollinson D."/>
            <person name="Brindley P.J."/>
            <person name="Gasser R.B."/>
            <person name="Young N.D."/>
        </authorList>
    </citation>
    <scope>NUCLEOTIDE SEQUENCE</scope>
</reference>
<reference evidence="6" key="3">
    <citation type="submission" date="2021-06" db="EMBL/GenBank/DDBJ databases">
        <title>Chromosome-level genome assembly for S. haematobium.</title>
        <authorList>
            <person name="Stroehlein A.J."/>
        </authorList>
    </citation>
    <scope>NUCLEOTIDE SEQUENCE</scope>
</reference>